<proteinExistence type="predicted"/>
<comment type="caution">
    <text evidence="1">The sequence shown here is derived from an EMBL/GenBank/DDBJ whole genome shotgun (WGS) entry which is preliminary data.</text>
</comment>
<dbReference type="Proteomes" id="UP000676336">
    <property type="component" value="Unassembled WGS sequence"/>
</dbReference>
<dbReference type="EMBL" id="CAJOBI010321954">
    <property type="protein sequence ID" value="CAF5186495.1"/>
    <property type="molecule type" value="Genomic_DNA"/>
</dbReference>
<protein>
    <submittedName>
        <fullName evidence="1">Uncharacterized protein</fullName>
    </submittedName>
</protein>
<organism evidence="1 2">
    <name type="scientific">Rotaria magnacalcarata</name>
    <dbReference type="NCBI Taxonomy" id="392030"/>
    <lineage>
        <taxon>Eukaryota</taxon>
        <taxon>Metazoa</taxon>
        <taxon>Spiralia</taxon>
        <taxon>Gnathifera</taxon>
        <taxon>Rotifera</taxon>
        <taxon>Eurotatoria</taxon>
        <taxon>Bdelloidea</taxon>
        <taxon>Philodinida</taxon>
        <taxon>Philodinidae</taxon>
        <taxon>Rotaria</taxon>
    </lineage>
</organism>
<dbReference type="AlphaFoldDB" id="A0A8S3HRU8"/>
<gene>
    <name evidence="1" type="ORF">SMN809_LOCUS70667</name>
</gene>
<evidence type="ECO:0000313" key="2">
    <source>
        <dbReference type="Proteomes" id="UP000676336"/>
    </source>
</evidence>
<reference evidence="1" key="1">
    <citation type="submission" date="2021-02" db="EMBL/GenBank/DDBJ databases">
        <authorList>
            <person name="Nowell W R."/>
        </authorList>
    </citation>
    <scope>NUCLEOTIDE SEQUENCE</scope>
</reference>
<sequence>CFLLHSFLFQSIMTTSHLKSSGLTNDRRSIVSNEKTFNEQVLSQKLNQLFPCKQPNQNAQQRLNRDIIQGQAMIGMEFDAIPD</sequence>
<name>A0A8S3HRU8_9BILA</name>
<evidence type="ECO:0000313" key="1">
    <source>
        <dbReference type="EMBL" id="CAF5186495.1"/>
    </source>
</evidence>
<accession>A0A8S3HRU8</accession>
<feature type="non-terminal residue" evidence="1">
    <location>
        <position position="1"/>
    </location>
</feature>